<dbReference type="Gene3D" id="1.10.260.40">
    <property type="entry name" value="lambda repressor-like DNA-binding domains"/>
    <property type="match status" value="1"/>
</dbReference>
<dbReference type="GO" id="GO:0003677">
    <property type="term" value="F:DNA binding"/>
    <property type="evidence" value="ECO:0007669"/>
    <property type="project" value="InterPro"/>
</dbReference>
<dbReference type="RefSeq" id="WP_259258286.1">
    <property type="nucleotide sequence ID" value="NZ_JANTZM010000007.1"/>
</dbReference>
<reference evidence="2" key="1">
    <citation type="submission" date="2022-08" db="EMBL/GenBank/DDBJ databases">
        <title>Genomic Encyclopedia of Type Strains, Phase V (KMG-V): Genome sequencing to study the core and pangenomes of soil and plant-associated prokaryotes.</title>
        <authorList>
            <person name="Whitman W."/>
        </authorList>
    </citation>
    <scope>NUCLEOTIDE SEQUENCE</scope>
    <source>
        <strain evidence="2">SP3002</strain>
    </source>
</reference>
<comment type="caution">
    <text evidence="2">The sequence shown here is derived from an EMBL/GenBank/DDBJ whole genome shotgun (WGS) entry which is preliminary data.</text>
</comment>
<evidence type="ECO:0000259" key="1">
    <source>
        <dbReference type="PROSITE" id="PS50943"/>
    </source>
</evidence>
<dbReference type="PROSITE" id="PS50943">
    <property type="entry name" value="HTH_CROC1"/>
    <property type="match status" value="1"/>
</dbReference>
<evidence type="ECO:0000313" key="2">
    <source>
        <dbReference type="EMBL" id="MCS4157762.1"/>
    </source>
</evidence>
<protein>
    <submittedName>
        <fullName evidence="2">Transcriptional regulator with XRE-family HTH domain</fullName>
    </submittedName>
</protein>
<gene>
    <name evidence="2" type="ORF">GGP99_001726</name>
</gene>
<dbReference type="SUPFAM" id="SSF47413">
    <property type="entry name" value="lambda repressor-like DNA-binding domains"/>
    <property type="match status" value="1"/>
</dbReference>
<dbReference type="InterPro" id="IPR001387">
    <property type="entry name" value="Cro/C1-type_HTH"/>
</dbReference>
<evidence type="ECO:0000313" key="3">
    <source>
        <dbReference type="Proteomes" id="UP001155110"/>
    </source>
</evidence>
<dbReference type="Proteomes" id="UP001155110">
    <property type="component" value="Unassembled WGS sequence"/>
</dbReference>
<accession>A0AAW5P7J3</accession>
<dbReference type="Pfam" id="PF13560">
    <property type="entry name" value="HTH_31"/>
    <property type="match status" value="1"/>
</dbReference>
<dbReference type="AlphaFoldDB" id="A0AAW5P7J3"/>
<organism evidence="2 3">
    <name type="scientific">Salinibacter ruber</name>
    <dbReference type="NCBI Taxonomy" id="146919"/>
    <lineage>
        <taxon>Bacteria</taxon>
        <taxon>Pseudomonadati</taxon>
        <taxon>Rhodothermota</taxon>
        <taxon>Rhodothermia</taxon>
        <taxon>Rhodothermales</taxon>
        <taxon>Salinibacteraceae</taxon>
        <taxon>Salinibacter</taxon>
    </lineage>
</organism>
<dbReference type="EMBL" id="JANTZM010000007">
    <property type="protein sequence ID" value="MCS4157762.1"/>
    <property type="molecule type" value="Genomic_DNA"/>
</dbReference>
<dbReference type="SMART" id="SM00530">
    <property type="entry name" value="HTH_XRE"/>
    <property type="match status" value="1"/>
</dbReference>
<dbReference type="InterPro" id="IPR010982">
    <property type="entry name" value="Lambda_DNA-bd_dom_sf"/>
</dbReference>
<name>A0AAW5P7J3_9BACT</name>
<sequence length="130" mass="14274">MQPHLTACLSRSVRFLREGHGWSQPDLAERAEISRRSITKIENTPMRANARVRTDMVDRIAGAAGVSSGLLCLTPEVLSLVGGAEIIPPGKRKKRLRGYDLPDNLSPRSRDCIVIAQGGRPNRLFNSEAT</sequence>
<feature type="domain" description="HTH cro/C1-type" evidence="1">
    <location>
        <begin position="13"/>
        <end position="71"/>
    </location>
</feature>
<dbReference type="CDD" id="cd00093">
    <property type="entry name" value="HTH_XRE"/>
    <property type="match status" value="1"/>
</dbReference>
<proteinExistence type="predicted"/>